<proteinExistence type="predicted"/>
<evidence type="ECO:0000256" key="3">
    <source>
        <dbReference type="SAM" id="SignalP"/>
    </source>
</evidence>
<dbReference type="AlphaFoldDB" id="A0A1S3JNY5"/>
<evidence type="ECO:0000313" key="4">
    <source>
        <dbReference type="Proteomes" id="UP000085678"/>
    </source>
</evidence>
<sequence>MDKTIVFLCVIGLILLTIGESEGRRFGVRTRTYRGGSYSGGSSFSDGTDLALILGLSIGIPVGIVFLVCCIVCCSVCFESCCDKKEPEEDKSVEDDNAMSAAFETEANGGPGIHEPGVHLTGSDTAYFSNNSQQQNTYWTHDQLPAYGDANFYPSQPLNAGDTKFPSAPEYTPNGNASACNNSGGSGGISSISGGGGGMDYTPSSGYTHDYSSPSSGVGDAGCTSSSSNDTGGGGCSSSNDF</sequence>
<evidence type="ECO:0000256" key="2">
    <source>
        <dbReference type="SAM" id="Phobius"/>
    </source>
</evidence>
<dbReference type="Proteomes" id="UP000085678">
    <property type="component" value="Unplaced"/>
</dbReference>
<gene>
    <name evidence="5" type="primary">LOC106174720</name>
</gene>
<protein>
    <submittedName>
        <fullName evidence="5">Uncharacterized protein LOC106174720</fullName>
    </submittedName>
</protein>
<dbReference type="RefSeq" id="XP_013411846.1">
    <property type="nucleotide sequence ID" value="XM_013556392.2"/>
</dbReference>
<keyword evidence="2" id="KW-1133">Transmembrane helix</keyword>
<feature type="compositionally biased region" description="Gly residues" evidence="1">
    <location>
        <begin position="184"/>
        <end position="199"/>
    </location>
</feature>
<organism evidence="4 5">
    <name type="scientific">Lingula anatina</name>
    <name type="common">Brachiopod</name>
    <name type="synonym">Lingula unguis</name>
    <dbReference type="NCBI Taxonomy" id="7574"/>
    <lineage>
        <taxon>Eukaryota</taxon>
        <taxon>Metazoa</taxon>
        <taxon>Spiralia</taxon>
        <taxon>Lophotrochozoa</taxon>
        <taxon>Brachiopoda</taxon>
        <taxon>Linguliformea</taxon>
        <taxon>Lingulata</taxon>
        <taxon>Lingulida</taxon>
        <taxon>Linguloidea</taxon>
        <taxon>Lingulidae</taxon>
        <taxon>Lingula</taxon>
    </lineage>
</organism>
<dbReference type="GeneID" id="106174720"/>
<evidence type="ECO:0000313" key="5">
    <source>
        <dbReference type="RefSeq" id="XP_013411846.1"/>
    </source>
</evidence>
<dbReference type="KEGG" id="lak:106174720"/>
<feature type="region of interest" description="Disordered" evidence="1">
    <location>
        <begin position="158"/>
        <end position="242"/>
    </location>
</feature>
<evidence type="ECO:0000256" key="1">
    <source>
        <dbReference type="SAM" id="MobiDB-lite"/>
    </source>
</evidence>
<name>A0A1S3JNY5_LINAN</name>
<accession>A0A1S3JNY5</accession>
<keyword evidence="3" id="KW-0732">Signal</keyword>
<keyword evidence="2" id="KW-0472">Membrane</keyword>
<keyword evidence="4" id="KW-1185">Reference proteome</keyword>
<keyword evidence="2" id="KW-0812">Transmembrane</keyword>
<feature type="compositionally biased region" description="Polar residues" evidence="1">
    <location>
        <begin position="202"/>
        <end position="216"/>
    </location>
</feature>
<feature type="signal peptide" evidence="3">
    <location>
        <begin position="1"/>
        <end position="23"/>
    </location>
</feature>
<feature type="transmembrane region" description="Helical" evidence="2">
    <location>
        <begin position="50"/>
        <end position="78"/>
    </location>
</feature>
<feature type="chain" id="PRO_5010376924" evidence="3">
    <location>
        <begin position="24"/>
        <end position="242"/>
    </location>
</feature>
<feature type="compositionally biased region" description="Polar residues" evidence="1">
    <location>
        <begin position="173"/>
        <end position="182"/>
    </location>
</feature>
<reference evidence="5" key="1">
    <citation type="submission" date="2025-08" db="UniProtKB">
        <authorList>
            <consortium name="RefSeq"/>
        </authorList>
    </citation>
    <scope>IDENTIFICATION</scope>
    <source>
        <tissue evidence="5">Gonads</tissue>
    </source>
</reference>
<dbReference type="InParanoid" id="A0A1S3JNY5"/>